<gene>
    <name evidence="1" type="ORF">BWQ96_05711</name>
</gene>
<comment type="caution">
    <text evidence="1">The sequence shown here is derived from an EMBL/GenBank/DDBJ whole genome shotgun (WGS) entry which is preliminary data.</text>
</comment>
<proteinExistence type="predicted"/>
<reference evidence="1 2" key="1">
    <citation type="journal article" date="2018" name="Mol. Biol. Evol.">
        <title>Analysis of the draft genome of the red seaweed Gracilariopsis chorda provides insights into genome size evolution in Rhodophyta.</title>
        <authorList>
            <person name="Lee J."/>
            <person name="Yang E.C."/>
            <person name="Graf L."/>
            <person name="Yang J.H."/>
            <person name="Qiu H."/>
            <person name="Zel Zion U."/>
            <person name="Chan C.X."/>
            <person name="Stephens T.G."/>
            <person name="Weber A.P.M."/>
            <person name="Boo G.H."/>
            <person name="Boo S.M."/>
            <person name="Kim K.M."/>
            <person name="Shin Y."/>
            <person name="Jung M."/>
            <person name="Lee S.J."/>
            <person name="Yim H.S."/>
            <person name="Lee J.H."/>
            <person name="Bhattacharya D."/>
            <person name="Yoon H.S."/>
        </authorList>
    </citation>
    <scope>NUCLEOTIDE SEQUENCE [LARGE SCALE GENOMIC DNA]</scope>
    <source>
        <strain evidence="1 2">SKKU-2015</strain>
        <tissue evidence="1">Whole body</tissue>
    </source>
</reference>
<accession>A0A2V3IR11</accession>
<evidence type="ECO:0000313" key="1">
    <source>
        <dbReference type="EMBL" id="PXF44533.1"/>
    </source>
</evidence>
<sequence>MGTKLTSRTIKARAVCSMVMMSFLKSWQFRKRARRALLAGVRFGGARKVLSA</sequence>
<dbReference type="AlphaFoldDB" id="A0A2V3IR11"/>
<organism evidence="1 2">
    <name type="scientific">Gracilariopsis chorda</name>
    <dbReference type="NCBI Taxonomy" id="448386"/>
    <lineage>
        <taxon>Eukaryota</taxon>
        <taxon>Rhodophyta</taxon>
        <taxon>Florideophyceae</taxon>
        <taxon>Rhodymeniophycidae</taxon>
        <taxon>Gracilariales</taxon>
        <taxon>Gracilariaceae</taxon>
        <taxon>Gracilariopsis</taxon>
    </lineage>
</organism>
<protein>
    <submittedName>
        <fullName evidence="1">Uncharacterized protein</fullName>
    </submittedName>
</protein>
<evidence type="ECO:0000313" key="2">
    <source>
        <dbReference type="Proteomes" id="UP000247409"/>
    </source>
</evidence>
<dbReference type="Proteomes" id="UP000247409">
    <property type="component" value="Unassembled WGS sequence"/>
</dbReference>
<keyword evidence="2" id="KW-1185">Reference proteome</keyword>
<name>A0A2V3IR11_9FLOR</name>
<dbReference type="EMBL" id="NBIV01000088">
    <property type="protein sequence ID" value="PXF44533.1"/>
    <property type="molecule type" value="Genomic_DNA"/>
</dbReference>